<evidence type="ECO:0000256" key="6">
    <source>
        <dbReference type="ARBA" id="ARBA00012458"/>
    </source>
</evidence>
<sequence>MDIRTSNKTLSLSEPQVMGILNTTPDSFSDGGRFVSLKQALAHADSMIQAGATIIDVGGESTRPGAAEVTVEEELNRVIPVVRAIREKYPDIWISVDTSKAEVMQQSIDAGADLINDIRSLQEPGALAVVAKADIPVCLMHMQGQPGTMQERPEYRDVIQEVYTFLKDRIAVCEEAGIRRENIILDPGFGFGKTLAHNYHLLANLNTFHQFGLPLLIGLSRKSMLHKFLGKHPADCMVASVVCAAVAAMQGAQIFRVHDVDETVEAMKIISMIQANQ</sequence>
<dbReference type="Pfam" id="PF00809">
    <property type="entry name" value="Pterin_bind"/>
    <property type="match status" value="1"/>
</dbReference>
<dbReference type="NCBIfam" id="TIGR01496">
    <property type="entry name" value="DHPS"/>
    <property type="match status" value="1"/>
</dbReference>
<comment type="function">
    <text evidence="13 14">Catalyzes the condensation of para-aminobenzoate (pABA) with 6-hydroxymethyl-7,8-dihydropterin diphosphate (DHPt-PP) to form 7,8-dihydropteroate (H2Pte), the immediate precursor of folate derivatives.</text>
</comment>
<dbReference type="PANTHER" id="PTHR20941">
    <property type="entry name" value="FOLATE SYNTHESIS PROTEINS"/>
    <property type="match status" value="1"/>
</dbReference>
<dbReference type="AlphaFoldDB" id="A0A1M5EBB0"/>
<dbReference type="FunFam" id="3.20.20.20:FF:000004">
    <property type="entry name" value="Dihydropteroate synthase"/>
    <property type="match status" value="1"/>
</dbReference>
<dbReference type="InterPro" id="IPR000489">
    <property type="entry name" value="Pterin-binding_dom"/>
</dbReference>
<evidence type="ECO:0000256" key="12">
    <source>
        <dbReference type="ARBA" id="ARBA00030193"/>
    </source>
</evidence>
<comment type="cofactor">
    <cofactor evidence="2 14">
        <name>Mg(2+)</name>
        <dbReference type="ChEBI" id="CHEBI:18420"/>
    </cofactor>
</comment>
<evidence type="ECO:0000256" key="13">
    <source>
        <dbReference type="ARBA" id="ARBA00053449"/>
    </source>
</evidence>
<dbReference type="EC" id="2.5.1.15" evidence="6 14"/>
<comment type="catalytic activity">
    <reaction evidence="1">
        <text>(7,8-dihydropterin-6-yl)methyl diphosphate + 4-aminobenzoate = 7,8-dihydropteroate + diphosphate</text>
        <dbReference type="Rhea" id="RHEA:19949"/>
        <dbReference type="ChEBI" id="CHEBI:17836"/>
        <dbReference type="ChEBI" id="CHEBI:17839"/>
        <dbReference type="ChEBI" id="CHEBI:33019"/>
        <dbReference type="ChEBI" id="CHEBI:72950"/>
        <dbReference type="EC" id="2.5.1.15"/>
    </reaction>
</comment>
<protein>
    <recommendedName>
        <fullName evidence="7 14">Dihydropteroate synthase</fullName>
        <shortName evidence="14">DHPS</shortName>
        <ecNumber evidence="6 14">2.5.1.15</ecNumber>
    </recommendedName>
    <alternativeName>
        <fullName evidence="12 14">Dihydropteroate pyrophosphorylase</fullName>
    </alternativeName>
</protein>
<evidence type="ECO:0000313" key="16">
    <source>
        <dbReference type="EMBL" id="SHF76543.1"/>
    </source>
</evidence>
<dbReference type="GO" id="GO:0046654">
    <property type="term" value="P:tetrahydrofolate biosynthetic process"/>
    <property type="evidence" value="ECO:0007669"/>
    <property type="project" value="UniProtKB-UniPathway"/>
</dbReference>
<reference evidence="17" key="1">
    <citation type="submission" date="2016-11" db="EMBL/GenBank/DDBJ databases">
        <authorList>
            <person name="Varghese N."/>
            <person name="Submissions S."/>
        </authorList>
    </citation>
    <scope>NUCLEOTIDE SEQUENCE [LARGE SCALE GENOMIC DNA]</scope>
    <source>
        <strain evidence="17">DSM 21264</strain>
    </source>
</reference>
<dbReference type="InterPro" id="IPR045031">
    <property type="entry name" value="DHP_synth-like"/>
</dbReference>
<feature type="domain" description="Pterin-binding" evidence="15">
    <location>
        <begin position="15"/>
        <end position="268"/>
    </location>
</feature>
<keyword evidence="11 14" id="KW-0289">Folate biosynthesis</keyword>
<dbReference type="GO" id="GO:0005829">
    <property type="term" value="C:cytosol"/>
    <property type="evidence" value="ECO:0007669"/>
    <property type="project" value="TreeGrafter"/>
</dbReference>
<keyword evidence="9 14" id="KW-0479">Metal-binding</keyword>
<proteinExistence type="inferred from homology"/>
<dbReference type="EMBL" id="FQUH01000016">
    <property type="protein sequence ID" value="SHF76543.1"/>
    <property type="molecule type" value="Genomic_DNA"/>
</dbReference>
<dbReference type="RefSeq" id="WP_072961331.1">
    <property type="nucleotide sequence ID" value="NZ_FQUH01000016.1"/>
</dbReference>
<evidence type="ECO:0000256" key="7">
    <source>
        <dbReference type="ARBA" id="ARBA00016919"/>
    </source>
</evidence>
<evidence type="ECO:0000256" key="8">
    <source>
        <dbReference type="ARBA" id="ARBA00022679"/>
    </source>
</evidence>
<evidence type="ECO:0000256" key="14">
    <source>
        <dbReference type="RuleBase" id="RU361205"/>
    </source>
</evidence>
<dbReference type="UniPathway" id="UPA00077">
    <property type="reaction ID" value="UER00156"/>
</dbReference>
<evidence type="ECO:0000256" key="3">
    <source>
        <dbReference type="ARBA" id="ARBA00004763"/>
    </source>
</evidence>
<keyword evidence="10 14" id="KW-0460">Magnesium</keyword>
<dbReference type="SUPFAM" id="SSF51717">
    <property type="entry name" value="Dihydropteroate synthetase-like"/>
    <property type="match status" value="1"/>
</dbReference>
<comment type="similarity">
    <text evidence="4 14">Belongs to the DHPS family.</text>
</comment>
<name>A0A1M5EBB0_VIBGA</name>
<organism evidence="16 17">
    <name type="scientific">Vibrio gazogenes DSM 21264 = NBRC 103151</name>
    <dbReference type="NCBI Taxonomy" id="1123492"/>
    <lineage>
        <taxon>Bacteria</taxon>
        <taxon>Pseudomonadati</taxon>
        <taxon>Pseudomonadota</taxon>
        <taxon>Gammaproteobacteria</taxon>
        <taxon>Vibrionales</taxon>
        <taxon>Vibrionaceae</taxon>
        <taxon>Vibrio</taxon>
    </lineage>
</organism>
<keyword evidence="17" id="KW-1185">Reference proteome</keyword>
<dbReference type="CDD" id="cd00739">
    <property type="entry name" value="DHPS"/>
    <property type="match status" value="1"/>
</dbReference>
<evidence type="ECO:0000256" key="9">
    <source>
        <dbReference type="ARBA" id="ARBA00022723"/>
    </source>
</evidence>
<dbReference type="PANTHER" id="PTHR20941:SF1">
    <property type="entry name" value="FOLIC ACID SYNTHESIS PROTEIN FOL1"/>
    <property type="match status" value="1"/>
</dbReference>
<evidence type="ECO:0000256" key="5">
    <source>
        <dbReference type="ARBA" id="ARBA00011738"/>
    </source>
</evidence>
<dbReference type="PROSITE" id="PS00793">
    <property type="entry name" value="DHPS_2"/>
    <property type="match status" value="1"/>
</dbReference>
<dbReference type="Gene3D" id="3.20.20.20">
    <property type="entry name" value="Dihydropteroate synthase-like"/>
    <property type="match status" value="1"/>
</dbReference>
<evidence type="ECO:0000256" key="10">
    <source>
        <dbReference type="ARBA" id="ARBA00022842"/>
    </source>
</evidence>
<keyword evidence="8 14" id="KW-0808">Transferase</keyword>
<comment type="subunit">
    <text evidence="5">Homodimer.</text>
</comment>
<dbReference type="PROSITE" id="PS50972">
    <property type="entry name" value="PTERIN_BINDING"/>
    <property type="match status" value="1"/>
</dbReference>
<comment type="pathway">
    <text evidence="3 14">Cofactor biosynthesis; tetrahydrofolate biosynthesis; 7,8-dihydrofolate from 2-amino-4-hydroxy-6-hydroxymethyl-7,8-dihydropteridine diphosphate and 4-aminobenzoate: step 1/2.</text>
</comment>
<evidence type="ECO:0000256" key="2">
    <source>
        <dbReference type="ARBA" id="ARBA00001946"/>
    </source>
</evidence>
<dbReference type="GO" id="GO:0046872">
    <property type="term" value="F:metal ion binding"/>
    <property type="evidence" value="ECO:0007669"/>
    <property type="project" value="UniProtKB-KW"/>
</dbReference>
<dbReference type="GO" id="GO:0004156">
    <property type="term" value="F:dihydropteroate synthase activity"/>
    <property type="evidence" value="ECO:0007669"/>
    <property type="project" value="UniProtKB-EC"/>
</dbReference>
<dbReference type="InterPro" id="IPR011005">
    <property type="entry name" value="Dihydropteroate_synth-like_sf"/>
</dbReference>
<evidence type="ECO:0000313" key="17">
    <source>
        <dbReference type="Proteomes" id="UP000184159"/>
    </source>
</evidence>
<evidence type="ECO:0000256" key="1">
    <source>
        <dbReference type="ARBA" id="ARBA00000012"/>
    </source>
</evidence>
<dbReference type="Proteomes" id="UP000184159">
    <property type="component" value="Unassembled WGS sequence"/>
</dbReference>
<evidence type="ECO:0000259" key="15">
    <source>
        <dbReference type="PROSITE" id="PS50972"/>
    </source>
</evidence>
<evidence type="ECO:0000256" key="4">
    <source>
        <dbReference type="ARBA" id="ARBA00009503"/>
    </source>
</evidence>
<gene>
    <name evidence="16" type="ORF">SAMN02745781_03128</name>
</gene>
<dbReference type="GO" id="GO:0046656">
    <property type="term" value="P:folic acid biosynthetic process"/>
    <property type="evidence" value="ECO:0007669"/>
    <property type="project" value="UniProtKB-KW"/>
</dbReference>
<accession>A0A1M5EBB0</accession>
<evidence type="ECO:0000256" key="11">
    <source>
        <dbReference type="ARBA" id="ARBA00022909"/>
    </source>
</evidence>
<dbReference type="InterPro" id="IPR006390">
    <property type="entry name" value="DHP_synth_dom"/>
</dbReference>
<dbReference type="PROSITE" id="PS00792">
    <property type="entry name" value="DHPS_1"/>
    <property type="match status" value="1"/>
</dbReference>